<gene>
    <name evidence="5" type="primary">aroE</name>
    <name evidence="5" type="ORF">IPP15_01600</name>
</gene>
<dbReference type="PANTHER" id="PTHR21089:SF1">
    <property type="entry name" value="BIFUNCTIONAL 3-DEHYDROQUINATE DEHYDRATASE_SHIKIMATE DEHYDROGENASE, CHLOROPLASTIC"/>
    <property type="match status" value="1"/>
</dbReference>
<dbReference type="Proteomes" id="UP000808337">
    <property type="component" value="Unassembled WGS sequence"/>
</dbReference>
<dbReference type="GO" id="GO:0009073">
    <property type="term" value="P:aromatic amino acid family biosynthetic process"/>
    <property type="evidence" value="ECO:0007669"/>
    <property type="project" value="UniProtKB-KW"/>
</dbReference>
<feature type="domain" description="Shikimate dehydrogenase substrate binding N-terminal" evidence="4">
    <location>
        <begin position="5"/>
        <end position="85"/>
    </location>
</feature>
<evidence type="ECO:0000256" key="1">
    <source>
        <dbReference type="ARBA" id="ARBA00004871"/>
    </source>
</evidence>
<dbReference type="GO" id="GO:0004764">
    <property type="term" value="F:shikimate 3-dehydrogenase (NADP+) activity"/>
    <property type="evidence" value="ECO:0007669"/>
    <property type="project" value="UniProtKB-EC"/>
</dbReference>
<organism evidence="5 6">
    <name type="scientific">Candidatus Opimibacter skivensis</name>
    <dbReference type="NCBI Taxonomy" id="2982028"/>
    <lineage>
        <taxon>Bacteria</taxon>
        <taxon>Pseudomonadati</taxon>
        <taxon>Bacteroidota</taxon>
        <taxon>Saprospiria</taxon>
        <taxon>Saprospirales</taxon>
        <taxon>Saprospiraceae</taxon>
        <taxon>Candidatus Opimibacter</taxon>
    </lineage>
</organism>
<dbReference type="SUPFAM" id="SSF51735">
    <property type="entry name" value="NAD(P)-binding Rossmann-fold domains"/>
    <property type="match status" value="1"/>
</dbReference>
<dbReference type="InterPro" id="IPR013708">
    <property type="entry name" value="Shikimate_DH-bd_N"/>
</dbReference>
<keyword evidence="3" id="KW-0057">Aromatic amino acid biosynthesis</keyword>
<dbReference type="GO" id="GO:0050661">
    <property type="term" value="F:NADP binding"/>
    <property type="evidence" value="ECO:0007669"/>
    <property type="project" value="TreeGrafter"/>
</dbReference>
<keyword evidence="2 5" id="KW-0560">Oxidoreductase</keyword>
<evidence type="ECO:0000313" key="6">
    <source>
        <dbReference type="Proteomes" id="UP000808337"/>
    </source>
</evidence>
<dbReference type="AlphaFoldDB" id="A0A9D7XRV8"/>
<protein>
    <submittedName>
        <fullName evidence="5">Shikimate dehydrogenase</fullName>
        <ecNumber evidence="5">1.1.1.25</ecNumber>
    </submittedName>
</protein>
<dbReference type="PANTHER" id="PTHR21089">
    <property type="entry name" value="SHIKIMATE DEHYDROGENASE"/>
    <property type="match status" value="1"/>
</dbReference>
<dbReference type="GO" id="GO:0019632">
    <property type="term" value="P:shikimate metabolic process"/>
    <property type="evidence" value="ECO:0007669"/>
    <property type="project" value="TreeGrafter"/>
</dbReference>
<proteinExistence type="predicted"/>
<evidence type="ECO:0000256" key="2">
    <source>
        <dbReference type="ARBA" id="ARBA00023002"/>
    </source>
</evidence>
<dbReference type="SUPFAM" id="SSF53223">
    <property type="entry name" value="Aminoacid dehydrogenase-like, N-terminal domain"/>
    <property type="match status" value="1"/>
</dbReference>
<reference evidence="5 6" key="1">
    <citation type="submission" date="2020-10" db="EMBL/GenBank/DDBJ databases">
        <title>Connecting structure to function with the recovery of over 1000 high-quality activated sludge metagenome-assembled genomes encoding full-length rRNA genes using long-read sequencing.</title>
        <authorList>
            <person name="Singleton C.M."/>
            <person name="Petriglieri F."/>
            <person name="Kristensen J.M."/>
            <person name="Kirkegaard R.H."/>
            <person name="Michaelsen T.Y."/>
            <person name="Andersen M.H."/>
            <person name="Karst S.M."/>
            <person name="Dueholm M.S."/>
            <person name="Nielsen P.H."/>
            <person name="Albertsen M."/>
        </authorList>
    </citation>
    <scope>NUCLEOTIDE SEQUENCE [LARGE SCALE GENOMIC DNA]</scope>
    <source>
        <strain evidence="5">Ribe_18-Q3-R11-54_MAXAC.273</strain>
    </source>
</reference>
<dbReference type="GO" id="GO:0009423">
    <property type="term" value="P:chorismate biosynthetic process"/>
    <property type="evidence" value="ECO:0007669"/>
    <property type="project" value="TreeGrafter"/>
</dbReference>
<comment type="pathway">
    <text evidence="1">Metabolic intermediate biosynthesis; chorismate biosynthesis; chorismate from D-erythrose 4-phosphate and phosphoenolpyruvate: step 4/7.</text>
</comment>
<dbReference type="InterPro" id="IPR022893">
    <property type="entry name" value="Shikimate_DH_fam"/>
</dbReference>
<dbReference type="Gene3D" id="3.40.50.10860">
    <property type="entry name" value="Leucine Dehydrogenase, chain A, domain 1"/>
    <property type="match status" value="1"/>
</dbReference>
<evidence type="ECO:0000259" key="4">
    <source>
        <dbReference type="Pfam" id="PF08501"/>
    </source>
</evidence>
<dbReference type="GO" id="GO:0005829">
    <property type="term" value="C:cytosol"/>
    <property type="evidence" value="ECO:0007669"/>
    <property type="project" value="TreeGrafter"/>
</dbReference>
<dbReference type="Pfam" id="PF08501">
    <property type="entry name" value="Shikimate_dh_N"/>
    <property type="match status" value="1"/>
</dbReference>
<sequence length="246" mass="27552">MKFGLIGYPLTHSFSKSYFEEKFHSLGLVGFTYSNFSLGNIENIFSILHSDVFGLNVTIPYKSAVIYYLNDIDQTALKIGAVNTLVRTGLNSWKGFNTDVSGFRLSLQDYMKNSPIPERAIILGTGGAAKAVKFSLESIGIKSSFVSRESGSDYKYEDLTKDVIDSHLLIINATPVGTFPKADECPLIPYHLLTRNHWLFDLVYNPTNTLFLTRGAEMGAHTKNGLDMLHLQAEQAWIIWKSYGKF</sequence>
<dbReference type="CDD" id="cd01065">
    <property type="entry name" value="NAD_bind_Shikimate_DH"/>
    <property type="match status" value="1"/>
</dbReference>
<evidence type="ECO:0000256" key="3">
    <source>
        <dbReference type="ARBA" id="ARBA00023141"/>
    </source>
</evidence>
<dbReference type="InterPro" id="IPR036291">
    <property type="entry name" value="NAD(P)-bd_dom_sf"/>
</dbReference>
<evidence type="ECO:0000313" key="5">
    <source>
        <dbReference type="EMBL" id="MBK9981117.1"/>
    </source>
</evidence>
<dbReference type="EC" id="1.1.1.25" evidence="5"/>
<dbReference type="Gene3D" id="3.40.50.720">
    <property type="entry name" value="NAD(P)-binding Rossmann-like Domain"/>
    <property type="match status" value="1"/>
</dbReference>
<comment type="caution">
    <text evidence="5">The sequence shown here is derived from an EMBL/GenBank/DDBJ whole genome shotgun (WGS) entry which is preliminary data.</text>
</comment>
<keyword evidence="3" id="KW-0028">Amino-acid biosynthesis</keyword>
<name>A0A9D7XRV8_9BACT</name>
<dbReference type="EMBL" id="JADKGY010000001">
    <property type="protein sequence ID" value="MBK9981117.1"/>
    <property type="molecule type" value="Genomic_DNA"/>
</dbReference>
<accession>A0A9D7XRV8</accession>
<dbReference type="InterPro" id="IPR046346">
    <property type="entry name" value="Aminoacid_DH-like_N_sf"/>
</dbReference>